<keyword evidence="2" id="KW-1185">Reference proteome</keyword>
<organism evidence="1 2">
    <name type="scientific">Microcoleus asticus IPMA8</name>
    <dbReference type="NCBI Taxonomy" id="2563858"/>
    <lineage>
        <taxon>Bacteria</taxon>
        <taxon>Bacillati</taxon>
        <taxon>Cyanobacteriota</taxon>
        <taxon>Cyanophyceae</taxon>
        <taxon>Oscillatoriophycideae</taxon>
        <taxon>Oscillatoriales</taxon>
        <taxon>Microcoleaceae</taxon>
        <taxon>Microcoleus</taxon>
        <taxon>Microcoleus asticus</taxon>
    </lineage>
</organism>
<protein>
    <recommendedName>
        <fullName evidence="3">TIGR04255 family protein</fullName>
    </recommendedName>
</protein>
<comment type="caution">
    <text evidence="1">The sequence shown here is derived from an EMBL/GenBank/DDBJ whole genome shotgun (WGS) entry which is preliminary data.</text>
</comment>
<accession>A0ABX2CXR4</accession>
<evidence type="ECO:0008006" key="3">
    <source>
        <dbReference type="Google" id="ProtNLM"/>
    </source>
</evidence>
<reference evidence="1 2" key="1">
    <citation type="journal article" date="2020" name="Sci. Rep.">
        <title>A novel cyanobacterial geosmin producer, revising GeoA distribution and dispersion patterns in Bacteria.</title>
        <authorList>
            <person name="Churro C."/>
            <person name="Semedo-Aguiar A.P."/>
            <person name="Silva A.D."/>
            <person name="Pereira-Leal J.B."/>
            <person name="Leite R.B."/>
        </authorList>
    </citation>
    <scope>NUCLEOTIDE SEQUENCE [LARGE SCALE GENOMIC DNA]</scope>
    <source>
        <strain evidence="1 2">IPMA8</strain>
    </source>
</reference>
<dbReference type="NCBIfam" id="TIGR04255">
    <property type="entry name" value="sporadTIGR04255"/>
    <property type="match status" value="1"/>
</dbReference>
<sequence>MPGKNKLMHLPESSHVIYKRSPLIRVACQLRFPPILKISHQEPVDFQDEIRFKYPLFEATRQPFSLEVQQAIQQAIPQVGLPTLSEVCYSFNSEDRKWQILVTKEFITLMSSAYERYELFNRRFREVVEIFERIYQPSFYTRVGLQYQNLIIRSQLGLKDKRWADLITNQIASELYNPELEPLLQSMQKTLLLKTDICQITFNQGLVIVKESEPDNSEPAYLLDADFYTEEKLERDENVWNVLSQFNKSAWKLFRWSITETLHNALQPQVIDKTEE</sequence>
<dbReference type="EMBL" id="SRRZ01000049">
    <property type="protein sequence ID" value="NQE35187.1"/>
    <property type="molecule type" value="Genomic_DNA"/>
</dbReference>
<proteinExistence type="predicted"/>
<dbReference type="InterPro" id="IPR026349">
    <property type="entry name" value="CHP04255"/>
</dbReference>
<evidence type="ECO:0000313" key="2">
    <source>
        <dbReference type="Proteomes" id="UP000702425"/>
    </source>
</evidence>
<gene>
    <name evidence="1" type="ORF">E5S67_02917</name>
</gene>
<name>A0ABX2CXR4_9CYAN</name>
<dbReference type="Proteomes" id="UP000702425">
    <property type="component" value="Unassembled WGS sequence"/>
</dbReference>
<evidence type="ECO:0000313" key="1">
    <source>
        <dbReference type="EMBL" id="NQE35187.1"/>
    </source>
</evidence>